<dbReference type="STRING" id="1195236.CTER_3839"/>
<dbReference type="EC" id="2.5.1.3" evidence="9"/>
<feature type="binding site" evidence="9">
    <location>
        <position position="71"/>
    </location>
    <ligand>
        <name>4-amino-2-methyl-5-(diphosphooxymethyl)pyrimidine</name>
        <dbReference type="ChEBI" id="CHEBI:57841"/>
    </ligand>
</feature>
<dbReference type="HAMAP" id="MF_00097">
    <property type="entry name" value="TMP_synthase"/>
    <property type="match status" value="1"/>
</dbReference>
<protein>
    <recommendedName>
        <fullName evidence="9">Thiamine-phosphate synthase</fullName>
        <shortName evidence="9">TP synthase</shortName>
        <shortName evidence="9">TPS</shortName>
        <ecNumber evidence="9">2.5.1.3</ecNumber>
    </recommendedName>
    <alternativeName>
        <fullName evidence="9">Thiamine-phosphate pyrophosphorylase</fullName>
        <shortName evidence="9">TMP pyrophosphorylase</shortName>
        <shortName evidence="9">TMP-PPase</shortName>
    </alternativeName>
</protein>
<evidence type="ECO:0000256" key="2">
    <source>
        <dbReference type="ARBA" id="ARBA00022679"/>
    </source>
</evidence>
<comment type="function">
    <text evidence="9">Condenses 4-methyl-5-(beta-hydroxyethyl)thiazole monophosphate (THZ-P) and 2-methyl-4-amino-5-hydroxymethyl pyrimidine pyrophosphate (HMP-PP) to form thiamine monophosphate (TMP).</text>
</comment>
<keyword evidence="5 9" id="KW-0784">Thiamine biosynthesis</keyword>
<organism evidence="13 14">
    <name type="scientific">Ruminiclostridium cellobioparum subsp. termitidis CT1112</name>
    <dbReference type="NCBI Taxonomy" id="1195236"/>
    <lineage>
        <taxon>Bacteria</taxon>
        <taxon>Bacillati</taxon>
        <taxon>Bacillota</taxon>
        <taxon>Clostridia</taxon>
        <taxon>Eubacteriales</taxon>
        <taxon>Oscillospiraceae</taxon>
        <taxon>Ruminiclostridium</taxon>
    </lineage>
</organism>
<dbReference type="GO" id="GO:0009229">
    <property type="term" value="P:thiamine diphosphate biosynthetic process"/>
    <property type="evidence" value="ECO:0007669"/>
    <property type="project" value="UniProtKB-UniRule"/>
</dbReference>
<evidence type="ECO:0000256" key="3">
    <source>
        <dbReference type="ARBA" id="ARBA00022723"/>
    </source>
</evidence>
<comment type="catalytic activity">
    <reaction evidence="6 9 10">
        <text>4-methyl-5-(2-phosphooxyethyl)-thiazole + 4-amino-2-methyl-5-(diphosphooxymethyl)pyrimidine + H(+) = thiamine phosphate + diphosphate</text>
        <dbReference type="Rhea" id="RHEA:22328"/>
        <dbReference type="ChEBI" id="CHEBI:15378"/>
        <dbReference type="ChEBI" id="CHEBI:33019"/>
        <dbReference type="ChEBI" id="CHEBI:37575"/>
        <dbReference type="ChEBI" id="CHEBI:57841"/>
        <dbReference type="ChEBI" id="CHEBI:58296"/>
        <dbReference type="EC" id="2.5.1.3"/>
    </reaction>
</comment>
<reference evidence="13 14" key="1">
    <citation type="journal article" date="2013" name="Genome Announc.">
        <title>Draft Genome Sequence of the Cellulolytic, Mesophilic, Anaerobic Bacterium Clostridium termitidis Strain CT1112 (DSM 5398).</title>
        <authorList>
            <person name="Lal S."/>
            <person name="Ramachandran U."/>
            <person name="Zhang X."/>
            <person name="Munir R."/>
            <person name="Sparling R."/>
            <person name="Levin D.B."/>
        </authorList>
    </citation>
    <scope>NUCLEOTIDE SEQUENCE [LARGE SCALE GENOMIC DNA]</scope>
    <source>
        <strain evidence="13 14">CT1112</strain>
    </source>
</reference>
<feature type="domain" description="Thiamine phosphate synthase/TenI" evidence="12">
    <location>
        <begin position="9"/>
        <end position="189"/>
    </location>
</feature>
<feature type="binding site" evidence="9">
    <location>
        <begin position="39"/>
        <end position="43"/>
    </location>
    <ligand>
        <name>4-amino-2-methyl-5-(diphosphooxymethyl)pyrimidine</name>
        <dbReference type="ChEBI" id="CHEBI:57841"/>
    </ligand>
</feature>
<keyword evidence="3 9" id="KW-0479">Metal-binding</keyword>
<comment type="similarity">
    <text evidence="9 10">Belongs to the thiamine-phosphate synthase family.</text>
</comment>
<comment type="pathway">
    <text evidence="1 9 11">Cofactor biosynthesis; thiamine diphosphate biosynthesis; thiamine phosphate from 4-amino-2-methyl-5-diphosphomethylpyrimidine and 4-methyl-5-(2-phosphoethyl)-thiazole: step 1/1.</text>
</comment>
<feature type="binding site" evidence="9">
    <location>
        <position position="72"/>
    </location>
    <ligand>
        <name>Mg(2+)</name>
        <dbReference type="ChEBI" id="CHEBI:18420"/>
    </ligand>
</feature>
<evidence type="ECO:0000256" key="5">
    <source>
        <dbReference type="ARBA" id="ARBA00022977"/>
    </source>
</evidence>
<keyword evidence="2 9" id="KW-0808">Transferase</keyword>
<dbReference type="NCBIfam" id="TIGR00693">
    <property type="entry name" value="thiE"/>
    <property type="match status" value="1"/>
</dbReference>
<dbReference type="Gene3D" id="3.20.20.70">
    <property type="entry name" value="Aldolase class I"/>
    <property type="match status" value="1"/>
</dbReference>
<evidence type="ECO:0000256" key="1">
    <source>
        <dbReference type="ARBA" id="ARBA00005165"/>
    </source>
</evidence>
<dbReference type="FunFam" id="3.20.20.70:FF:000096">
    <property type="entry name" value="Thiamine-phosphate synthase"/>
    <property type="match status" value="1"/>
</dbReference>
<evidence type="ECO:0000256" key="8">
    <source>
        <dbReference type="ARBA" id="ARBA00047883"/>
    </source>
</evidence>
<feature type="binding site" evidence="9">
    <location>
        <begin position="136"/>
        <end position="138"/>
    </location>
    <ligand>
        <name>2-[(2R,5Z)-2-carboxy-4-methylthiazol-5(2H)-ylidene]ethyl phosphate</name>
        <dbReference type="ChEBI" id="CHEBI:62899"/>
    </ligand>
</feature>
<name>S0FGE3_RUMCE</name>
<dbReference type="GO" id="GO:0009228">
    <property type="term" value="P:thiamine biosynthetic process"/>
    <property type="evidence" value="ECO:0007669"/>
    <property type="project" value="UniProtKB-KW"/>
</dbReference>
<evidence type="ECO:0000256" key="6">
    <source>
        <dbReference type="ARBA" id="ARBA00047334"/>
    </source>
</evidence>
<feature type="binding site" evidence="9">
    <location>
        <position position="110"/>
    </location>
    <ligand>
        <name>4-amino-2-methyl-5-(diphosphooxymethyl)pyrimidine</name>
        <dbReference type="ChEBI" id="CHEBI:57841"/>
    </ligand>
</feature>
<dbReference type="GO" id="GO:0005737">
    <property type="term" value="C:cytoplasm"/>
    <property type="evidence" value="ECO:0007669"/>
    <property type="project" value="TreeGrafter"/>
</dbReference>
<evidence type="ECO:0000313" key="13">
    <source>
        <dbReference type="EMBL" id="EMS70470.1"/>
    </source>
</evidence>
<dbReference type="InterPro" id="IPR036206">
    <property type="entry name" value="ThiamineP_synth_sf"/>
</dbReference>
<dbReference type="InterPro" id="IPR034291">
    <property type="entry name" value="TMP_synthase"/>
</dbReference>
<feature type="binding site" evidence="9">
    <location>
        <begin position="186"/>
        <end position="187"/>
    </location>
    <ligand>
        <name>2-[(2R,5Z)-2-carboxy-4-methylthiazol-5(2H)-ylidene]ethyl phosphate</name>
        <dbReference type="ChEBI" id="CHEBI:62899"/>
    </ligand>
</feature>
<evidence type="ECO:0000256" key="10">
    <source>
        <dbReference type="RuleBase" id="RU003826"/>
    </source>
</evidence>
<dbReference type="InterPro" id="IPR013785">
    <property type="entry name" value="Aldolase_TIM"/>
</dbReference>
<dbReference type="eggNOG" id="COG0352">
    <property type="taxonomic scope" value="Bacteria"/>
</dbReference>
<dbReference type="SUPFAM" id="SSF51391">
    <property type="entry name" value="Thiamin phosphate synthase"/>
    <property type="match status" value="1"/>
</dbReference>
<dbReference type="Proteomes" id="UP000014155">
    <property type="component" value="Unassembled WGS sequence"/>
</dbReference>
<comment type="caution">
    <text evidence="13">The sequence shown here is derived from an EMBL/GenBank/DDBJ whole genome shotgun (WGS) entry which is preliminary data.</text>
</comment>
<comment type="catalytic activity">
    <reaction evidence="8 9 10">
        <text>2-[(2R,5Z)-2-carboxy-4-methylthiazol-5(2H)-ylidene]ethyl phosphate + 4-amino-2-methyl-5-(diphosphooxymethyl)pyrimidine + 2 H(+) = thiamine phosphate + CO2 + diphosphate</text>
        <dbReference type="Rhea" id="RHEA:47844"/>
        <dbReference type="ChEBI" id="CHEBI:15378"/>
        <dbReference type="ChEBI" id="CHEBI:16526"/>
        <dbReference type="ChEBI" id="CHEBI:33019"/>
        <dbReference type="ChEBI" id="CHEBI:37575"/>
        <dbReference type="ChEBI" id="CHEBI:57841"/>
        <dbReference type="ChEBI" id="CHEBI:62899"/>
        <dbReference type="EC" id="2.5.1.3"/>
    </reaction>
</comment>
<accession>S0FGE3</accession>
<dbReference type="EMBL" id="AORV01000054">
    <property type="protein sequence ID" value="EMS70470.1"/>
    <property type="molecule type" value="Genomic_DNA"/>
</dbReference>
<dbReference type="CDD" id="cd00564">
    <property type="entry name" value="TMP_TenI"/>
    <property type="match status" value="1"/>
</dbReference>
<feature type="binding site" evidence="9">
    <location>
        <position position="91"/>
    </location>
    <ligand>
        <name>Mg(2+)</name>
        <dbReference type="ChEBI" id="CHEBI:18420"/>
    </ligand>
</feature>
<evidence type="ECO:0000256" key="11">
    <source>
        <dbReference type="RuleBase" id="RU004253"/>
    </source>
</evidence>
<feature type="binding site" evidence="9">
    <location>
        <position position="166"/>
    </location>
    <ligand>
        <name>2-[(2R,5Z)-2-carboxy-4-methylthiazol-5(2H)-ylidene]ethyl phosphate</name>
        <dbReference type="ChEBI" id="CHEBI:62899"/>
    </ligand>
</feature>
<feature type="binding site" evidence="9">
    <location>
        <position position="139"/>
    </location>
    <ligand>
        <name>4-amino-2-methyl-5-(diphosphooxymethyl)pyrimidine</name>
        <dbReference type="ChEBI" id="CHEBI:57841"/>
    </ligand>
</feature>
<evidence type="ECO:0000313" key="14">
    <source>
        <dbReference type="Proteomes" id="UP000014155"/>
    </source>
</evidence>
<dbReference type="PANTHER" id="PTHR20857:SF23">
    <property type="entry name" value="THIAMINE BIOSYNTHETIC BIFUNCTIONAL ENZYME"/>
    <property type="match status" value="1"/>
</dbReference>
<evidence type="ECO:0000256" key="9">
    <source>
        <dbReference type="HAMAP-Rule" id="MF_00097"/>
    </source>
</evidence>
<dbReference type="PATRIC" id="fig|1195236.3.peg.4049"/>
<sequence>MKPTVDYTLYLVTDRGLMSTATLEEAVEKAICGGCTMVQLREKNASSLEFYENALKVKAVTDKYNVPLIVNDRLDIALAIDAAGVHVGQSDLPAGVVRKITGGKKILGVSANSVESALKAQQDGADYIGVGALYSTNTKTDAGVIAREQLLEIRRAVSIPVVGIGGINRQNAGELATTGIDGIAVVSAIISQTDICGAAKELLDIFRSKQAEF</sequence>
<dbReference type="RefSeq" id="WP_004628382.1">
    <property type="nucleotide sequence ID" value="NZ_AORV01000054.1"/>
</dbReference>
<evidence type="ECO:0000256" key="7">
    <source>
        <dbReference type="ARBA" id="ARBA00047851"/>
    </source>
</evidence>
<dbReference type="GO" id="GO:0000287">
    <property type="term" value="F:magnesium ion binding"/>
    <property type="evidence" value="ECO:0007669"/>
    <property type="project" value="UniProtKB-UniRule"/>
</dbReference>
<dbReference type="InterPro" id="IPR022998">
    <property type="entry name" value="ThiamineP_synth_TenI"/>
</dbReference>
<proteinExistence type="inferred from homology"/>
<evidence type="ECO:0000259" key="12">
    <source>
        <dbReference type="Pfam" id="PF02581"/>
    </source>
</evidence>
<dbReference type="AlphaFoldDB" id="S0FGE3"/>
<dbReference type="Pfam" id="PF02581">
    <property type="entry name" value="TMP-TENI"/>
    <property type="match status" value="1"/>
</dbReference>
<comment type="cofactor">
    <cofactor evidence="9">
        <name>Mg(2+)</name>
        <dbReference type="ChEBI" id="CHEBI:18420"/>
    </cofactor>
    <text evidence="9">Binds 1 Mg(2+) ion per subunit.</text>
</comment>
<gene>
    <name evidence="9" type="primary">thiE</name>
    <name evidence="13" type="ORF">CTER_3839</name>
</gene>
<dbReference type="UniPathway" id="UPA00060">
    <property type="reaction ID" value="UER00141"/>
</dbReference>
<evidence type="ECO:0000256" key="4">
    <source>
        <dbReference type="ARBA" id="ARBA00022842"/>
    </source>
</evidence>
<dbReference type="GO" id="GO:0004789">
    <property type="term" value="F:thiamine-phosphate diphosphorylase activity"/>
    <property type="evidence" value="ECO:0007669"/>
    <property type="project" value="UniProtKB-UniRule"/>
</dbReference>
<comment type="catalytic activity">
    <reaction evidence="7 9 10">
        <text>2-(2-carboxy-4-methylthiazol-5-yl)ethyl phosphate + 4-amino-2-methyl-5-(diphosphooxymethyl)pyrimidine + 2 H(+) = thiamine phosphate + CO2 + diphosphate</text>
        <dbReference type="Rhea" id="RHEA:47848"/>
        <dbReference type="ChEBI" id="CHEBI:15378"/>
        <dbReference type="ChEBI" id="CHEBI:16526"/>
        <dbReference type="ChEBI" id="CHEBI:33019"/>
        <dbReference type="ChEBI" id="CHEBI:37575"/>
        <dbReference type="ChEBI" id="CHEBI:57841"/>
        <dbReference type="ChEBI" id="CHEBI:62890"/>
        <dbReference type="EC" id="2.5.1.3"/>
    </reaction>
</comment>
<keyword evidence="14" id="KW-1185">Reference proteome</keyword>
<dbReference type="PANTHER" id="PTHR20857">
    <property type="entry name" value="THIAMINE-PHOSPHATE PYROPHOSPHORYLASE"/>
    <property type="match status" value="1"/>
</dbReference>
<keyword evidence="4 9" id="KW-0460">Magnesium</keyword>